<dbReference type="AlphaFoldDB" id="D8S7Y8"/>
<dbReference type="FunCoup" id="D8S7Y8">
    <property type="interactions" value="1096"/>
</dbReference>
<dbReference type="eggNOG" id="ENOG502QWNY">
    <property type="taxonomic scope" value="Eukaryota"/>
</dbReference>
<dbReference type="OMA" id="TTINALC"/>
<evidence type="ECO:0008006" key="6">
    <source>
        <dbReference type="Google" id="ProtNLM"/>
    </source>
</evidence>
<keyword evidence="5" id="KW-1185">Reference proteome</keyword>
<dbReference type="GO" id="GO:0032259">
    <property type="term" value="P:methylation"/>
    <property type="evidence" value="ECO:0007669"/>
    <property type="project" value="UniProtKB-KW"/>
</dbReference>
<gene>
    <name evidence="4" type="ORF">SELMODRAFT_444216</name>
</gene>
<protein>
    <recommendedName>
        <fullName evidence="6">PABS domain-containing protein</fullName>
    </recommendedName>
</protein>
<dbReference type="Gene3D" id="3.40.50.150">
    <property type="entry name" value="Vaccinia Virus protein VP39"/>
    <property type="match status" value="1"/>
</dbReference>
<dbReference type="PANTHER" id="PTHR12176">
    <property type="entry name" value="SAM-DEPENDENT METHYLTRANSFERASE SUPERFAMILY PROTEIN"/>
    <property type="match status" value="1"/>
</dbReference>
<dbReference type="InterPro" id="IPR051419">
    <property type="entry name" value="Lys/N-term_MeTrsfase_sf"/>
</dbReference>
<dbReference type="CDD" id="cd02440">
    <property type="entry name" value="AdoMet_MTases"/>
    <property type="match status" value="1"/>
</dbReference>
<evidence type="ECO:0000256" key="1">
    <source>
        <dbReference type="ARBA" id="ARBA00008361"/>
    </source>
</evidence>
<accession>D8S7Y8</accession>
<dbReference type="Proteomes" id="UP000001514">
    <property type="component" value="Unassembled WGS sequence"/>
</dbReference>
<comment type="similarity">
    <text evidence="1">Belongs to the methyltransferase superfamily.</text>
</comment>
<dbReference type="Gramene" id="EFJ19326">
    <property type="protein sequence ID" value="EFJ19326"/>
    <property type="gene ID" value="SELMODRAFT_444216"/>
</dbReference>
<dbReference type="InParanoid" id="D8S7Y8"/>
<dbReference type="PANTHER" id="PTHR12176:SF76">
    <property type="entry name" value="S-ADENOSYL-L-METHIONINE-DEPENDENT METHYLTRANSFERASES SUPERFAMILY PROTEIN"/>
    <property type="match status" value="1"/>
</dbReference>
<dbReference type="KEGG" id="smo:SELMODRAFT_444216"/>
<dbReference type="HOGENOM" id="CLU_053055_3_0_1"/>
<dbReference type="InterPro" id="IPR029063">
    <property type="entry name" value="SAM-dependent_MTases_sf"/>
</dbReference>
<evidence type="ECO:0000256" key="3">
    <source>
        <dbReference type="ARBA" id="ARBA00022679"/>
    </source>
</evidence>
<reference evidence="4 5" key="1">
    <citation type="journal article" date="2011" name="Science">
        <title>The Selaginella genome identifies genetic changes associated with the evolution of vascular plants.</title>
        <authorList>
            <person name="Banks J.A."/>
            <person name="Nishiyama T."/>
            <person name="Hasebe M."/>
            <person name="Bowman J.L."/>
            <person name="Gribskov M."/>
            <person name="dePamphilis C."/>
            <person name="Albert V.A."/>
            <person name="Aono N."/>
            <person name="Aoyama T."/>
            <person name="Ambrose B.A."/>
            <person name="Ashton N.W."/>
            <person name="Axtell M.J."/>
            <person name="Barker E."/>
            <person name="Barker M.S."/>
            <person name="Bennetzen J.L."/>
            <person name="Bonawitz N.D."/>
            <person name="Chapple C."/>
            <person name="Cheng C."/>
            <person name="Correa L.G."/>
            <person name="Dacre M."/>
            <person name="DeBarry J."/>
            <person name="Dreyer I."/>
            <person name="Elias M."/>
            <person name="Engstrom E.M."/>
            <person name="Estelle M."/>
            <person name="Feng L."/>
            <person name="Finet C."/>
            <person name="Floyd S.K."/>
            <person name="Frommer W.B."/>
            <person name="Fujita T."/>
            <person name="Gramzow L."/>
            <person name="Gutensohn M."/>
            <person name="Harholt J."/>
            <person name="Hattori M."/>
            <person name="Heyl A."/>
            <person name="Hirai T."/>
            <person name="Hiwatashi Y."/>
            <person name="Ishikawa M."/>
            <person name="Iwata M."/>
            <person name="Karol K.G."/>
            <person name="Koehler B."/>
            <person name="Kolukisaoglu U."/>
            <person name="Kubo M."/>
            <person name="Kurata T."/>
            <person name="Lalonde S."/>
            <person name="Li K."/>
            <person name="Li Y."/>
            <person name="Litt A."/>
            <person name="Lyons E."/>
            <person name="Manning G."/>
            <person name="Maruyama T."/>
            <person name="Michael T.P."/>
            <person name="Mikami K."/>
            <person name="Miyazaki S."/>
            <person name="Morinaga S."/>
            <person name="Murata T."/>
            <person name="Mueller-Roeber B."/>
            <person name="Nelson D.R."/>
            <person name="Obara M."/>
            <person name="Oguri Y."/>
            <person name="Olmstead R.G."/>
            <person name="Onodera N."/>
            <person name="Petersen B.L."/>
            <person name="Pils B."/>
            <person name="Prigge M."/>
            <person name="Rensing S.A."/>
            <person name="Riano-Pachon D.M."/>
            <person name="Roberts A.W."/>
            <person name="Sato Y."/>
            <person name="Scheller H.V."/>
            <person name="Schulz B."/>
            <person name="Schulz C."/>
            <person name="Shakirov E.V."/>
            <person name="Shibagaki N."/>
            <person name="Shinohara N."/>
            <person name="Shippen D.E."/>
            <person name="Soerensen I."/>
            <person name="Sotooka R."/>
            <person name="Sugimoto N."/>
            <person name="Sugita M."/>
            <person name="Sumikawa N."/>
            <person name="Tanurdzic M."/>
            <person name="Theissen G."/>
            <person name="Ulvskov P."/>
            <person name="Wakazuki S."/>
            <person name="Weng J.K."/>
            <person name="Willats W.W."/>
            <person name="Wipf D."/>
            <person name="Wolf P.G."/>
            <person name="Yang L."/>
            <person name="Zimmer A.D."/>
            <person name="Zhu Q."/>
            <person name="Mitros T."/>
            <person name="Hellsten U."/>
            <person name="Loque D."/>
            <person name="Otillar R."/>
            <person name="Salamov A."/>
            <person name="Schmutz J."/>
            <person name="Shapiro H."/>
            <person name="Lindquist E."/>
            <person name="Lucas S."/>
            <person name="Rokhsar D."/>
            <person name="Grigoriev I.V."/>
        </authorList>
    </citation>
    <scope>NUCLEOTIDE SEQUENCE [LARGE SCALE GENOMIC DNA]</scope>
</reference>
<sequence length="211" mass="23589">MFIDEFSSLPPIIPRGPIAILGLGGGTAARLLLHLWPERELIGWEIDEILIDKARDYLGLSELEGKNKHGGGLTIHIDDALSDANDPKGGFAGIVVDLFSNGDVLPVLKEAETWFKLRKRLRPGGRIMINCVEEQRRGHDDDETLQSTITGENHVLYAMSKAFPGEVNWRKLDQVNNKMAFTGPLPNLTQWSQAVPERLRKGTLQWKAFIQ</sequence>
<name>D8S7Y8_SELML</name>
<dbReference type="GO" id="GO:0008168">
    <property type="term" value="F:methyltransferase activity"/>
    <property type="evidence" value="ECO:0007669"/>
    <property type="project" value="UniProtKB-KW"/>
</dbReference>
<organism evidence="5">
    <name type="scientific">Selaginella moellendorffii</name>
    <name type="common">Spikemoss</name>
    <dbReference type="NCBI Taxonomy" id="88036"/>
    <lineage>
        <taxon>Eukaryota</taxon>
        <taxon>Viridiplantae</taxon>
        <taxon>Streptophyta</taxon>
        <taxon>Embryophyta</taxon>
        <taxon>Tracheophyta</taxon>
        <taxon>Lycopodiopsida</taxon>
        <taxon>Selaginellales</taxon>
        <taxon>Selaginellaceae</taxon>
        <taxon>Selaginella</taxon>
    </lineage>
</organism>
<evidence type="ECO:0000313" key="4">
    <source>
        <dbReference type="EMBL" id="EFJ19326.1"/>
    </source>
</evidence>
<keyword evidence="3" id="KW-0808">Transferase</keyword>
<dbReference type="EMBL" id="GL377606">
    <property type="protein sequence ID" value="EFJ19326.1"/>
    <property type="molecule type" value="Genomic_DNA"/>
</dbReference>
<keyword evidence="2" id="KW-0489">Methyltransferase</keyword>
<evidence type="ECO:0000256" key="2">
    <source>
        <dbReference type="ARBA" id="ARBA00022603"/>
    </source>
</evidence>
<dbReference type="SUPFAM" id="SSF53335">
    <property type="entry name" value="S-adenosyl-L-methionine-dependent methyltransferases"/>
    <property type="match status" value="1"/>
</dbReference>
<proteinExistence type="inferred from homology"/>
<evidence type="ECO:0000313" key="5">
    <source>
        <dbReference type="Proteomes" id="UP000001514"/>
    </source>
</evidence>